<dbReference type="STRING" id="34097.SAMN02745150_00741"/>
<dbReference type="NCBIfam" id="TIGR00082">
    <property type="entry name" value="rbfA"/>
    <property type="match status" value="1"/>
</dbReference>
<evidence type="ECO:0000313" key="3">
    <source>
        <dbReference type="Proteomes" id="UP000240042"/>
    </source>
</evidence>
<proteinExistence type="predicted"/>
<dbReference type="PANTHER" id="PTHR33515">
    <property type="entry name" value="RIBOSOME-BINDING FACTOR A, CHLOROPLASTIC-RELATED"/>
    <property type="match status" value="1"/>
</dbReference>
<keyword evidence="1" id="KW-0690">Ribosome biogenesis</keyword>
<keyword evidence="3" id="KW-1185">Reference proteome</keyword>
<dbReference type="Proteomes" id="UP000240042">
    <property type="component" value="Unassembled WGS sequence"/>
</dbReference>
<protein>
    <submittedName>
        <fullName evidence="2">Ribosome-binding factor A</fullName>
    </submittedName>
</protein>
<dbReference type="GO" id="GO:0005829">
    <property type="term" value="C:cytosol"/>
    <property type="evidence" value="ECO:0007669"/>
    <property type="project" value="TreeGrafter"/>
</dbReference>
<evidence type="ECO:0000313" key="2">
    <source>
        <dbReference type="EMBL" id="SFB77285.1"/>
    </source>
</evidence>
<dbReference type="InterPro" id="IPR000238">
    <property type="entry name" value="RbfA"/>
</dbReference>
<dbReference type="SUPFAM" id="SSF89919">
    <property type="entry name" value="Ribosome-binding factor A, RbfA"/>
    <property type="match status" value="1"/>
</dbReference>
<dbReference type="AlphaFoldDB" id="A0A1I1DQP5"/>
<dbReference type="InterPro" id="IPR015946">
    <property type="entry name" value="KH_dom-like_a/b"/>
</dbReference>
<dbReference type="InterPro" id="IPR023799">
    <property type="entry name" value="RbfA_dom_sf"/>
</dbReference>
<accession>A0A1I1DQP5</accession>
<dbReference type="EMBL" id="FOKY01000003">
    <property type="protein sequence ID" value="SFB77285.1"/>
    <property type="molecule type" value="Genomic_DNA"/>
</dbReference>
<dbReference type="Gene3D" id="3.30.300.20">
    <property type="match status" value="1"/>
</dbReference>
<gene>
    <name evidence="2" type="ORF">SAMN02745150_00741</name>
</gene>
<dbReference type="RefSeq" id="WP_159428161.1">
    <property type="nucleotide sequence ID" value="NZ_FOKY01000003.1"/>
</dbReference>
<name>A0A1I1DQP5_BREAD</name>
<dbReference type="GO" id="GO:0006364">
    <property type="term" value="P:rRNA processing"/>
    <property type="evidence" value="ECO:0007669"/>
    <property type="project" value="InterPro"/>
</dbReference>
<evidence type="ECO:0000256" key="1">
    <source>
        <dbReference type="ARBA" id="ARBA00022517"/>
    </source>
</evidence>
<dbReference type="Pfam" id="PF02033">
    <property type="entry name" value="RBFA"/>
    <property type="match status" value="1"/>
</dbReference>
<reference evidence="3" key="1">
    <citation type="submission" date="2016-10" db="EMBL/GenBank/DDBJ databases">
        <authorList>
            <person name="Varghese N."/>
            <person name="Submissions S."/>
        </authorList>
    </citation>
    <scope>NUCLEOTIDE SEQUENCE [LARGE SCALE GENOMIC DNA]</scope>
    <source>
        <strain evidence="3">ATCC 43811</strain>
    </source>
</reference>
<dbReference type="PANTHER" id="PTHR33515:SF1">
    <property type="entry name" value="RIBOSOME-BINDING FACTOR A, CHLOROPLASTIC-RELATED"/>
    <property type="match status" value="1"/>
</dbReference>
<organism evidence="2 3">
    <name type="scientific">Brevinema andersonii</name>
    <dbReference type="NCBI Taxonomy" id="34097"/>
    <lineage>
        <taxon>Bacteria</taxon>
        <taxon>Pseudomonadati</taxon>
        <taxon>Spirochaetota</taxon>
        <taxon>Spirochaetia</taxon>
        <taxon>Brevinematales</taxon>
        <taxon>Brevinemataceae</taxon>
        <taxon>Brevinema</taxon>
    </lineage>
</organism>
<dbReference type="OrthoDB" id="307788at2"/>
<sequence>MIKKINTNNIKSRKIERLKKIFMKEITNIISKEVKDPGIQALSSILDVHLSKDLRIVYVKIRIFSTNKRNINKTLQALRRSSGYISSLVGSNLGLRYSPEIRFDPINDDEYYNIWLNQLIDDETC</sequence>
<dbReference type="GO" id="GO:0043024">
    <property type="term" value="F:ribosomal small subunit binding"/>
    <property type="evidence" value="ECO:0007669"/>
    <property type="project" value="TreeGrafter"/>
</dbReference>